<dbReference type="Proteomes" id="UP001295423">
    <property type="component" value="Unassembled WGS sequence"/>
</dbReference>
<dbReference type="Pfam" id="PF00155">
    <property type="entry name" value="Aminotran_1_2"/>
    <property type="match status" value="1"/>
</dbReference>
<organism evidence="7 8">
    <name type="scientific">Cylindrotheca closterium</name>
    <dbReference type="NCBI Taxonomy" id="2856"/>
    <lineage>
        <taxon>Eukaryota</taxon>
        <taxon>Sar</taxon>
        <taxon>Stramenopiles</taxon>
        <taxon>Ochrophyta</taxon>
        <taxon>Bacillariophyta</taxon>
        <taxon>Bacillariophyceae</taxon>
        <taxon>Bacillariophycidae</taxon>
        <taxon>Bacillariales</taxon>
        <taxon>Bacillariaceae</taxon>
        <taxon>Cylindrotheca</taxon>
    </lineage>
</organism>
<proteinExistence type="inferred from homology"/>
<keyword evidence="4" id="KW-0808">Transferase</keyword>
<evidence type="ECO:0000313" key="7">
    <source>
        <dbReference type="EMBL" id="CAJ1931542.1"/>
    </source>
</evidence>
<dbReference type="InterPro" id="IPR015421">
    <property type="entry name" value="PyrdxlP-dep_Trfase_major"/>
</dbReference>
<evidence type="ECO:0000256" key="1">
    <source>
        <dbReference type="ARBA" id="ARBA00001933"/>
    </source>
</evidence>
<dbReference type="Gene3D" id="3.40.640.10">
    <property type="entry name" value="Type I PLP-dependent aspartate aminotransferase-like (Major domain)"/>
    <property type="match status" value="1"/>
</dbReference>
<comment type="cofactor">
    <cofactor evidence="1">
        <name>pyridoxal 5'-phosphate</name>
        <dbReference type="ChEBI" id="CHEBI:597326"/>
    </cofactor>
</comment>
<dbReference type="InterPro" id="IPR050596">
    <property type="entry name" value="AspAT/PAT-like"/>
</dbReference>
<dbReference type="AlphaFoldDB" id="A0AAD2CJK8"/>
<accession>A0AAD2CJK8</accession>
<dbReference type="PANTHER" id="PTHR46383">
    <property type="entry name" value="ASPARTATE AMINOTRANSFERASE"/>
    <property type="match status" value="1"/>
</dbReference>
<keyword evidence="8" id="KW-1185">Reference proteome</keyword>
<evidence type="ECO:0000256" key="4">
    <source>
        <dbReference type="ARBA" id="ARBA00022679"/>
    </source>
</evidence>
<evidence type="ECO:0000313" key="8">
    <source>
        <dbReference type="Proteomes" id="UP001295423"/>
    </source>
</evidence>
<feature type="domain" description="Aminotransferase class I/classII large" evidence="6">
    <location>
        <begin position="3"/>
        <end position="122"/>
    </location>
</feature>
<comment type="similarity">
    <text evidence="2">Belongs to the class-I pyridoxal-phosphate-dependent aminotransferase family.</text>
</comment>
<keyword evidence="5" id="KW-0663">Pyridoxal phosphate</keyword>
<reference evidence="7" key="1">
    <citation type="submission" date="2023-08" db="EMBL/GenBank/DDBJ databases">
        <authorList>
            <person name="Audoor S."/>
            <person name="Bilcke G."/>
        </authorList>
    </citation>
    <scope>NUCLEOTIDE SEQUENCE</scope>
</reference>
<dbReference type="SUPFAM" id="SSF53383">
    <property type="entry name" value="PLP-dependent transferases"/>
    <property type="match status" value="1"/>
</dbReference>
<keyword evidence="3" id="KW-0032">Aminotransferase</keyword>
<evidence type="ECO:0000259" key="6">
    <source>
        <dbReference type="Pfam" id="PF00155"/>
    </source>
</evidence>
<comment type="caution">
    <text evidence="7">The sequence shown here is derived from an EMBL/GenBank/DDBJ whole genome shotgun (WGS) entry which is preliminary data.</text>
</comment>
<dbReference type="GO" id="GO:0030170">
    <property type="term" value="F:pyridoxal phosphate binding"/>
    <property type="evidence" value="ECO:0007669"/>
    <property type="project" value="InterPro"/>
</dbReference>
<dbReference type="InterPro" id="IPR004839">
    <property type="entry name" value="Aminotransferase_I/II_large"/>
</dbReference>
<dbReference type="EMBL" id="CAKOGP040000158">
    <property type="protein sequence ID" value="CAJ1931542.1"/>
    <property type="molecule type" value="Genomic_DNA"/>
</dbReference>
<protein>
    <recommendedName>
        <fullName evidence="6">Aminotransferase class I/classII large domain-containing protein</fullName>
    </recommendedName>
</protein>
<name>A0AAD2CJK8_9STRA</name>
<evidence type="ECO:0000256" key="3">
    <source>
        <dbReference type="ARBA" id="ARBA00022576"/>
    </source>
</evidence>
<evidence type="ECO:0000256" key="5">
    <source>
        <dbReference type="ARBA" id="ARBA00022898"/>
    </source>
</evidence>
<dbReference type="GO" id="GO:0006520">
    <property type="term" value="P:amino acid metabolic process"/>
    <property type="evidence" value="ECO:0007669"/>
    <property type="project" value="InterPro"/>
</dbReference>
<sequence length="146" mass="16442">MFINAPTISQTAALKCWESETIAELEQHVQKYQKSRTIILDYLQQIPEFSQEGKKNVAPPDGGFYVYVDLGDENVAPGHGSVAMCQALLEECHVAFTPGTDFESLPQIGDRRFRISYAGGVETATEGLKQFVEFWPKWLERVKKAQ</sequence>
<evidence type="ECO:0000256" key="2">
    <source>
        <dbReference type="ARBA" id="ARBA00007441"/>
    </source>
</evidence>
<dbReference type="InterPro" id="IPR015424">
    <property type="entry name" value="PyrdxlP-dep_Trfase"/>
</dbReference>
<dbReference type="GO" id="GO:0008483">
    <property type="term" value="F:transaminase activity"/>
    <property type="evidence" value="ECO:0007669"/>
    <property type="project" value="UniProtKB-KW"/>
</dbReference>
<gene>
    <name evidence="7" type="ORF">CYCCA115_LOCUS2435</name>
</gene>
<dbReference type="PANTHER" id="PTHR46383:SF2">
    <property type="entry name" value="AMINOTRANSFERASE"/>
    <property type="match status" value="1"/>
</dbReference>